<protein>
    <submittedName>
        <fullName evidence="9">Yip1 member 6</fullName>
    </submittedName>
</protein>
<feature type="region of interest" description="Disordered" evidence="6">
    <location>
        <begin position="353"/>
        <end position="509"/>
    </location>
</feature>
<gene>
    <name evidence="9" type="primary">YIPF6</name>
    <name evidence="9" type="ORF">FOZ63_001727</name>
</gene>
<feature type="compositionally biased region" description="Polar residues" evidence="6">
    <location>
        <begin position="323"/>
        <end position="339"/>
    </location>
</feature>
<feature type="region of interest" description="Disordered" evidence="6">
    <location>
        <begin position="196"/>
        <end position="271"/>
    </location>
</feature>
<feature type="compositionally biased region" description="Basic residues" evidence="6">
    <location>
        <begin position="466"/>
        <end position="482"/>
    </location>
</feature>
<dbReference type="InterPro" id="IPR047324">
    <property type="entry name" value="LbH_gamma_CA-like"/>
</dbReference>
<keyword evidence="3 7" id="KW-0812">Transmembrane</keyword>
<feature type="transmembrane region" description="Helical" evidence="7">
    <location>
        <begin position="670"/>
        <end position="691"/>
    </location>
</feature>
<dbReference type="PANTHER" id="PTHR13061">
    <property type="entry name" value="DYNACTIN SUBUNIT P25"/>
    <property type="match status" value="1"/>
</dbReference>
<evidence type="ECO:0000256" key="2">
    <source>
        <dbReference type="ARBA" id="ARBA00010596"/>
    </source>
</evidence>
<feature type="compositionally biased region" description="Low complexity" evidence="6">
    <location>
        <begin position="499"/>
        <end position="509"/>
    </location>
</feature>
<evidence type="ECO:0000256" key="3">
    <source>
        <dbReference type="ARBA" id="ARBA00022692"/>
    </source>
</evidence>
<feature type="domain" description="Yip1" evidence="8">
    <location>
        <begin position="607"/>
        <end position="726"/>
    </location>
</feature>
<dbReference type="CDD" id="cd04645">
    <property type="entry name" value="LbH_gamma_CA_like"/>
    <property type="match status" value="1"/>
</dbReference>
<organism evidence="9 10">
    <name type="scientific">Perkinsus olseni</name>
    <name type="common">Perkinsus atlanticus</name>
    <dbReference type="NCBI Taxonomy" id="32597"/>
    <lineage>
        <taxon>Eukaryota</taxon>
        <taxon>Sar</taxon>
        <taxon>Alveolata</taxon>
        <taxon>Perkinsozoa</taxon>
        <taxon>Perkinsea</taxon>
        <taxon>Perkinsida</taxon>
        <taxon>Perkinsidae</taxon>
        <taxon>Perkinsus</taxon>
    </lineage>
</organism>
<dbReference type="Pfam" id="PF04893">
    <property type="entry name" value="Yip1"/>
    <property type="match status" value="1"/>
</dbReference>
<keyword evidence="4 7" id="KW-1133">Transmembrane helix</keyword>
<feature type="transmembrane region" description="Helical" evidence="7">
    <location>
        <begin position="608"/>
        <end position="628"/>
    </location>
</feature>
<feature type="transmembrane region" description="Helical" evidence="7">
    <location>
        <begin position="634"/>
        <end position="658"/>
    </location>
</feature>
<comment type="similarity">
    <text evidence="2">Belongs to the YIP1 family.</text>
</comment>
<dbReference type="AlphaFoldDB" id="A0A7J6S8E7"/>
<evidence type="ECO:0000256" key="1">
    <source>
        <dbReference type="ARBA" id="ARBA00004141"/>
    </source>
</evidence>
<evidence type="ECO:0000313" key="9">
    <source>
        <dbReference type="EMBL" id="KAF4729188.1"/>
    </source>
</evidence>
<feature type="region of interest" description="Disordered" evidence="6">
    <location>
        <begin position="551"/>
        <end position="570"/>
    </location>
</feature>
<feature type="region of interest" description="Disordered" evidence="6">
    <location>
        <begin position="285"/>
        <end position="339"/>
    </location>
</feature>
<dbReference type="SUPFAM" id="SSF51161">
    <property type="entry name" value="Trimeric LpxA-like enzymes"/>
    <property type="match status" value="1"/>
</dbReference>
<dbReference type="EMBL" id="JABANO010020012">
    <property type="protein sequence ID" value="KAF4729188.1"/>
    <property type="molecule type" value="Genomic_DNA"/>
</dbReference>
<dbReference type="PANTHER" id="PTHR13061:SF56">
    <property type="entry name" value="PROTEIN YRDA"/>
    <property type="match status" value="1"/>
</dbReference>
<comment type="subcellular location">
    <subcellularLocation>
        <location evidence="1">Membrane</location>
        <topology evidence="1">Multi-pass membrane protein</topology>
    </subcellularLocation>
</comment>
<dbReference type="Gene3D" id="2.160.10.10">
    <property type="entry name" value="Hexapeptide repeat proteins"/>
    <property type="match status" value="1"/>
</dbReference>
<evidence type="ECO:0000256" key="7">
    <source>
        <dbReference type="SAM" id="Phobius"/>
    </source>
</evidence>
<proteinExistence type="inferred from homology"/>
<keyword evidence="10" id="KW-1185">Reference proteome</keyword>
<dbReference type="InterPro" id="IPR050484">
    <property type="entry name" value="Transf_Hexapept/Carb_Anhydrase"/>
</dbReference>
<feature type="transmembrane region" description="Helical" evidence="7">
    <location>
        <begin position="697"/>
        <end position="718"/>
    </location>
</feature>
<feature type="compositionally biased region" description="Polar residues" evidence="6">
    <location>
        <begin position="210"/>
        <end position="220"/>
    </location>
</feature>
<dbReference type="InterPro" id="IPR011004">
    <property type="entry name" value="Trimer_LpxA-like_sf"/>
</dbReference>
<dbReference type="OMA" id="CKVERTG"/>
<evidence type="ECO:0000259" key="8">
    <source>
        <dbReference type="Pfam" id="PF04893"/>
    </source>
</evidence>
<keyword evidence="5 7" id="KW-0472">Membrane</keyword>
<name>A0A7J6S8E7_PEROL</name>
<feature type="compositionally biased region" description="Pro residues" evidence="6">
    <location>
        <begin position="361"/>
        <end position="387"/>
    </location>
</feature>
<evidence type="ECO:0000256" key="6">
    <source>
        <dbReference type="SAM" id="MobiDB-lite"/>
    </source>
</evidence>
<feature type="compositionally biased region" description="Polar residues" evidence="6">
    <location>
        <begin position="294"/>
        <end position="303"/>
    </location>
</feature>
<comment type="caution">
    <text evidence="9">The sequence shown here is derived from an EMBL/GenBank/DDBJ whole genome shotgun (WGS) entry which is preliminary data.</text>
</comment>
<feature type="compositionally biased region" description="Low complexity" evidence="6">
    <location>
        <begin position="422"/>
        <end position="433"/>
    </location>
</feature>
<evidence type="ECO:0000256" key="4">
    <source>
        <dbReference type="ARBA" id="ARBA00022989"/>
    </source>
</evidence>
<dbReference type="Proteomes" id="UP000553632">
    <property type="component" value="Unassembled WGS sequence"/>
</dbReference>
<dbReference type="InterPro" id="IPR006977">
    <property type="entry name" value="Yip1_dom"/>
</dbReference>
<evidence type="ECO:0000313" key="10">
    <source>
        <dbReference type="Proteomes" id="UP000553632"/>
    </source>
</evidence>
<evidence type="ECO:0000256" key="5">
    <source>
        <dbReference type="ARBA" id="ARBA00023136"/>
    </source>
</evidence>
<reference evidence="9 10" key="1">
    <citation type="submission" date="2020-04" db="EMBL/GenBank/DDBJ databases">
        <title>Perkinsus olseni comparative genomics.</title>
        <authorList>
            <person name="Bogema D.R."/>
        </authorList>
    </citation>
    <scope>NUCLEOTIDE SEQUENCE [LARGE SCALE GENOMIC DNA]</scope>
    <source>
        <strain evidence="9 10">ATCC PRA-207</strain>
    </source>
</reference>
<accession>A0A7J6S8E7</accession>
<sequence length="916" mass="96539">MNASEATSPLLNVSMADLSAHIETSKALAGKAWNDYVAPSHQRLLQTAGYPSPVPEIITVLVLLVTFVITKKLFWRSPPKAREGDCLLRYVQSRKAQQLGEPTAQGQQTAGSVDTEKVKSIMEQVNYLVQMASHQNSVLQSLISETQNQFNSLESGVSQLKAERDEADYELLTSSQQMIEHLAAKKLPQLDEETRATLPPLDDTPIEGDITNSTRKSVGGSSPFIKLPEVPTPAAAADVSSSENDGGVADVSSSEITTDVRGRAGSSAAATVGSTAVMSDLAPFAPTKEEPRTNPFNSVTAPQNSPPAPAAPEEAPRVPLGYSTDSGMASSNEASDSQGQRIAYNAANPRVAGKIEEPAASPVPAPSVAPSPVPAPSVAPSPVPAPSVAPSQVHSAYSYDRTGGPSEIHSAVSSPQASPVEAQQAVKPAATVAAPPPAVRSTDAPAVASPRPGKGGGGHAAFGHPTRPRRALPSHMHKRAKPKQILGTTDPFATPMHHGGVSSPSAASSTAAAAATTTGASLTTGARAHTYLPGFPTHQFVYTTSMSRDLEGGSPTGMMERTADSPGSTLDEPIRVTIMRDVTAVAQKLKYVMLPRARVEGGAGLRNWDLWGPLILCMALSVILALQAPDTQKGYVFSMIFVIVWLGSAVVTVNGVLIKGKISFFQSVCVLGYCVFPLVISAIVCFFVKNYRIVKLLVVLAGFVWSTGASVGFMSELVPADRRALGVRFSSIVSPQFSAFPHVFKRPVVPDSAFIHPAAVVEGDDVSIWPMAVIRADVDTIVIGDRSNIQDGCVLHVRGEFYGRQEGMQLIIGEDVSIGHAVTLHACRIEPGTLIGIGSIILDGAVVQEGTIMGAGCVLPPGKVATPGLWIGNPARRLRDLSDSEKEMIKYNAANYVNLKNAWKEKMRLDAAKGSA</sequence>
<dbReference type="GO" id="GO:0016020">
    <property type="term" value="C:membrane"/>
    <property type="evidence" value="ECO:0007669"/>
    <property type="project" value="UniProtKB-SubCell"/>
</dbReference>